<dbReference type="EC" id="2.5.1.61" evidence="8"/>
<comment type="pathway">
    <text evidence="2">Porphyrin-containing compound metabolism; protoporphyrin-IX biosynthesis; coproporphyrinogen-III from 5-aminolevulinate: step 2/4.</text>
</comment>
<comment type="subunit">
    <text evidence="4 8">Monomer.</text>
</comment>
<proteinExistence type="inferred from homology"/>
<feature type="domain" description="Porphobilinogen deaminase N-terminal" evidence="9">
    <location>
        <begin position="33"/>
        <end position="239"/>
    </location>
</feature>
<evidence type="ECO:0000256" key="4">
    <source>
        <dbReference type="ARBA" id="ARBA00011245"/>
    </source>
</evidence>
<dbReference type="InterPro" id="IPR000860">
    <property type="entry name" value="HemC"/>
</dbReference>
<evidence type="ECO:0000256" key="7">
    <source>
        <dbReference type="ARBA" id="ARBA00048169"/>
    </source>
</evidence>
<dbReference type="UniPathway" id="UPA00251">
    <property type="reaction ID" value="UER00319"/>
</dbReference>
<dbReference type="InterPro" id="IPR022419">
    <property type="entry name" value="Porphobilin_deaminase_cofac_BS"/>
</dbReference>
<name>A0A1W1YHP7_9BACT</name>
<dbReference type="PIRSF" id="PIRSF001438">
    <property type="entry name" value="4pyrrol_synth_OHMeBilane_synth"/>
    <property type="match status" value="1"/>
</dbReference>
<comment type="cofactor">
    <cofactor evidence="8">
        <name>dipyrromethane</name>
        <dbReference type="ChEBI" id="CHEBI:60342"/>
    </cofactor>
    <text evidence="8">Binds 1 dipyrromethane group covalently.</text>
</comment>
<dbReference type="GO" id="GO:0004418">
    <property type="term" value="F:hydroxymethylbilane synthase activity"/>
    <property type="evidence" value="ECO:0007669"/>
    <property type="project" value="UniProtKB-UniRule"/>
</dbReference>
<evidence type="ECO:0000256" key="2">
    <source>
        <dbReference type="ARBA" id="ARBA00004735"/>
    </source>
</evidence>
<dbReference type="InterPro" id="IPR022417">
    <property type="entry name" value="Porphobilin_deaminase_N"/>
</dbReference>
<evidence type="ECO:0000256" key="6">
    <source>
        <dbReference type="ARBA" id="ARBA00023244"/>
    </source>
</evidence>
<reference evidence="11 12" key="1">
    <citation type="submission" date="2017-04" db="EMBL/GenBank/DDBJ databases">
        <authorList>
            <person name="Afonso C.L."/>
            <person name="Miller P.J."/>
            <person name="Scott M.A."/>
            <person name="Spackman E."/>
            <person name="Goraichik I."/>
            <person name="Dimitrov K.M."/>
            <person name="Suarez D.L."/>
            <person name="Swayne D.E."/>
        </authorList>
    </citation>
    <scope>NUCLEOTIDE SEQUENCE [LARGE SCALE GENOMIC DNA]</scope>
    <source>
        <strain evidence="11 12">DSM 3385</strain>
    </source>
</reference>
<keyword evidence="12" id="KW-1185">Reference proteome</keyword>
<dbReference type="EMBL" id="FWXY01000001">
    <property type="protein sequence ID" value="SMC35707.1"/>
    <property type="molecule type" value="Genomic_DNA"/>
</dbReference>
<dbReference type="Pfam" id="PF03900">
    <property type="entry name" value="Porphobil_deamC"/>
    <property type="match status" value="1"/>
</dbReference>
<dbReference type="PRINTS" id="PR00151">
    <property type="entry name" value="PORPHBDMNASE"/>
</dbReference>
<dbReference type="AlphaFoldDB" id="A0A1W1YHP7"/>
<dbReference type="FunFam" id="3.40.190.10:FF:000005">
    <property type="entry name" value="Porphobilinogen deaminase"/>
    <property type="match status" value="1"/>
</dbReference>
<organism evidence="11 12">
    <name type="scientific">Desulfocicer vacuolatum DSM 3385</name>
    <dbReference type="NCBI Taxonomy" id="1121400"/>
    <lineage>
        <taxon>Bacteria</taxon>
        <taxon>Pseudomonadati</taxon>
        <taxon>Thermodesulfobacteriota</taxon>
        <taxon>Desulfobacteria</taxon>
        <taxon>Desulfobacterales</taxon>
        <taxon>Desulfobacteraceae</taxon>
        <taxon>Desulfocicer</taxon>
    </lineage>
</organism>
<dbReference type="GO" id="GO:0006782">
    <property type="term" value="P:protoporphyrinogen IX biosynthetic process"/>
    <property type="evidence" value="ECO:0007669"/>
    <property type="project" value="UniProtKB-UniRule"/>
</dbReference>
<dbReference type="SUPFAM" id="SSF53850">
    <property type="entry name" value="Periplasmic binding protein-like II"/>
    <property type="match status" value="1"/>
</dbReference>
<dbReference type="Gene3D" id="3.40.190.10">
    <property type="entry name" value="Periplasmic binding protein-like II"/>
    <property type="match status" value="2"/>
</dbReference>
<dbReference type="Gene3D" id="3.30.160.40">
    <property type="entry name" value="Porphobilinogen deaminase, C-terminal domain"/>
    <property type="match status" value="1"/>
</dbReference>
<dbReference type="STRING" id="1121400.SAMN02746065_10135"/>
<protein>
    <recommendedName>
        <fullName evidence="8">Porphobilinogen deaminase</fullName>
        <shortName evidence="8">PBG</shortName>
        <ecNumber evidence="8">2.5.1.61</ecNumber>
    </recommendedName>
    <alternativeName>
        <fullName evidence="8">Hydroxymethylbilane synthase</fullName>
        <shortName evidence="8">HMBS</shortName>
    </alternativeName>
    <alternativeName>
        <fullName evidence="8">Pre-uroporphyrinogen synthase</fullName>
    </alternativeName>
</protein>
<evidence type="ECO:0000259" key="10">
    <source>
        <dbReference type="Pfam" id="PF03900"/>
    </source>
</evidence>
<dbReference type="CDD" id="cd13646">
    <property type="entry name" value="PBP2_EcHMBS_like"/>
    <property type="match status" value="1"/>
</dbReference>
<gene>
    <name evidence="8" type="primary">hemC</name>
    <name evidence="11" type="ORF">SAMN02746065_10135</name>
</gene>
<dbReference type="PANTHER" id="PTHR11557:SF0">
    <property type="entry name" value="PORPHOBILINOGEN DEAMINASE"/>
    <property type="match status" value="1"/>
</dbReference>
<evidence type="ECO:0000256" key="5">
    <source>
        <dbReference type="ARBA" id="ARBA00022679"/>
    </source>
</evidence>
<dbReference type="Pfam" id="PF01379">
    <property type="entry name" value="Porphobil_deam"/>
    <property type="match status" value="1"/>
</dbReference>
<dbReference type="PROSITE" id="PS00533">
    <property type="entry name" value="PORPHOBILINOGEN_DEAM"/>
    <property type="match status" value="1"/>
</dbReference>
<comment type="miscellaneous">
    <text evidence="8">The porphobilinogen subunits are added to the dipyrromethane group.</text>
</comment>
<dbReference type="InterPro" id="IPR022418">
    <property type="entry name" value="Porphobilinogen_deaminase_C"/>
</dbReference>
<dbReference type="NCBIfam" id="TIGR00212">
    <property type="entry name" value="hemC"/>
    <property type="match status" value="1"/>
</dbReference>
<evidence type="ECO:0000313" key="12">
    <source>
        <dbReference type="Proteomes" id="UP000192418"/>
    </source>
</evidence>
<accession>A0A1W1YHP7</accession>
<keyword evidence="6 8" id="KW-0627">Porphyrin biosynthesis</keyword>
<evidence type="ECO:0000256" key="8">
    <source>
        <dbReference type="HAMAP-Rule" id="MF_00260"/>
    </source>
</evidence>
<dbReference type="InterPro" id="IPR036803">
    <property type="entry name" value="Porphobilinogen_deaminase_C_sf"/>
</dbReference>
<feature type="domain" description="Porphobilinogen deaminase C-terminal" evidence="10">
    <location>
        <begin position="255"/>
        <end position="322"/>
    </location>
</feature>
<dbReference type="GO" id="GO:0005737">
    <property type="term" value="C:cytoplasm"/>
    <property type="evidence" value="ECO:0007669"/>
    <property type="project" value="UniProtKB-UniRule"/>
</dbReference>
<comment type="similarity">
    <text evidence="3 8">Belongs to the HMBS family.</text>
</comment>
<comment type="catalytic activity">
    <reaction evidence="7 8">
        <text>4 porphobilinogen + H2O = hydroxymethylbilane + 4 NH4(+)</text>
        <dbReference type="Rhea" id="RHEA:13185"/>
        <dbReference type="ChEBI" id="CHEBI:15377"/>
        <dbReference type="ChEBI" id="CHEBI:28938"/>
        <dbReference type="ChEBI" id="CHEBI:57845"/>
        <dbReference type="ChEBI" id="CHEBI:58126"/>
        <dbReference type="EC" id="2.5.1.61"/>
    </reaction>
</comment>
<evidence type="ECO:0000259" key="9">
    <source>
        <dbReference type="Pfam" id="PF01379"/>
    </source>
</evidence>
<evidence type="ECO:0000313" key="11">
    <source>
        <dbReference type="EMBL" id="SMC35707.1"/>
    </source>
</evidence>
<dbReference type="HAMAP" id="MF_00260">
    <property type="entry name" value="Porphobil_deam"/>
    <property type="match status" value="1"/>
</dbReference>
<dbReference type="Proteomes" id="UP000192418">
    <property type="component" value="Unassembled WGS sequence"/>
</dbReference>
<evidence type="ECO:0000256" key="1">
    <source>
        <dbReference type="ARBA" id="ARBA00002869"/>
    </source>
</evidence>
<keyword evidence="5 8" id="KW-0808">Transferase</keyword>
<dbReference type="SUPFAM" id="SSF54782">
    <property type="entry name" value="Porphobilinogen deaminase (hydroxymethylbilane synthase), C-terminal domain"/>
    <property type="match status" value="1"/>
</dbReference>
<comment type="function">
    <text evidence="1 8">Tetrapolymerization of the monopyrrole PBG into the hydroxymethylbilane pre-uroporphyrinogen in several discrete steps.</text>
</comment>
<evidence type="ECO:0000256" key="3">
    <source>
        <dbReference type="ARBA" id="ARBA00005638"/>
    </source>
</evidence>
<feature type="modified residue" description="S-(dipyrrolylmethanemethyl)cysteine" evidence="8">
    <location>
        <position position="269"/>
    </location>
</feature>
<dbReference type="PANTHER" id="PTHR11557">
    <property type="entry name" value="PORPHOBILINOGEN DEAMINASE"/>
    <property type="match status" value="1"/>
</dbReference>
<sequence>MRPLPPLHPLHPAAAAPPPAALPAAGNSMKNIIKIGTRGSQLALWQANWVKNQIESGFPEIQALIIEIKTTGDKIVDRPLAMVGGKGLFVKEIEKALLDKDIDIAVHSMKDMPGDLPGGLCIGAIPVREDPRDVLVSRNNIPLNELPSGAVIGTSSLRRASQIKYVRPDLTIASIRGNLGTRLGKLDNGDFDAIVLAAAGIIRLGMKERITQYLEPDTMLPAVGQGALCIETRENDADIAPILAVLDNRDTRIPVVAERAFLRKLEGSCHIPVACFGTLKDRELILTGLVASEDGTQMVKEVSRGPGASAEAIGTSLATTLLDRGAAQILENL</sequence>
<dbReference type="FunFam" id="3.40.190.10:FF:000004">
    <property type="entry name" value="Porphobilinogen deaminase"/>
    <property type="match status" value="1"/>
</dbReference>